<keyword evidence="1" id="KW-0812">Transmembrane</keyword>
<keyword evidence="2" id="KW-0732">Signal</keyword>
<feature type="signal peptide" evidence="2">
    <location>
        <begin position="1"/>
        <end position="26"/>
    </location>
</feature>
<organism evidence="3">
    <name type="scientific">uncultured bacterium</name>
    <name type="common">gcode 4</name>
    <dbReference type="NCBI Taxonomy" id="1234023"/>
    <lineage>
        <taxon>Bacteria</taxon>
        <taxon>environmental samples</taxon>
    </lineage>
</organism>
<gene>
    <name evidence="3" type="ORF">ACD_80C00145G0011</name>
</gene>
<name>K1XI98_9BACT</name>
<feature type="chain" id="PRO_5022991998" evidence="2">
    <location>
        <begin position="27"/>
        <end position="136"/>
    </location>
</feature>
<comment type="caution">
    <text evidence="3">The sequence shown here is derived from an EMBL/GenBank/DDBJ whole genome shotgun (WGS) entry which is preliminary data.</text>
</comment>
<evidence type="ECO:0000313" key="3">
    <source>
        <dbReference type="EMBL" id="EKD24877.1"/>
    </source>
</evidence>
<keyword evidence="1" id="KW-0472">Membrane</keyword>
<dbReference type="EMBL" id="AMFJ01036152">
    <property type="protein sequence ID" value="EKD24877.1"/>
    <property type="molecule type" value="Genomic_DNA"/>
</dbReference>
<protein>
    <submittedName>
        <fullName evidence="3">Uncharacterized protein</fullName>
    </submittedName>
</protein>
<evidence type="ECO:0000256" key="2">
    <source>
        <dbReference type="SAM" id="SignalP"/>
    </source>
</evidence>
<keyword evidence="1" id="KW-1133">Transmembrane helix</keyword>
<feature type="transmembrane region" description="Helical" evidence="1">
    <location>
        <begin position="63"/>
        <end position="84"/>
    </location>
</feature>
<dbReference type="InterPro" id="IPR043993">
    <property type="entry name" value="T4SS_pilin"/>
</dbReference>
<accession>K1XI98</accession>
<reference evidence="3" key="1">
    <citation type="journal article" date="2012" name="Science">
        <title>Fermentation, hydrogen, and sulfur metabolism in multiple uncultivated bacterial phyla.</title>
        <authorList>
            <person name="Wrighton K.C."/>
            <person name="Thomas B.C."/>
            <person name="Sharon I."/>
            <person name="Miller C.S."/>
            <person name="Castelle C.J."/>
            <person name="VerBerkmoes N.C."/>
            <person name="Wilkins M.J."/>
            <person name="Hettich R.L."/>
            <person name="Lipton M.S."/>
            <person name="Williams K.H."/>
            <person name="Long P.E."/>
            <person name="Banfield J.F."/>
        </authorList>
    </citation>
    <scope>NUCLEOTIDE SEQUENCE [LARGE SCALE GENOMIC DNA]</scope>
</reference>
<evidence type="ECO:0000256" key="1">
    <source>
        <dbReference type="SAM" id="Phobius"/>
    </source>
</evidence>
<sequence length="136" mass="14647">MKKLSLKALSVFTFVVLSLGSLVTFAQGTPSGFGNAAETAGISGIAWVGTQQWWWLITVIKTFINWALGMLALVALVILLMWGFQMVTAAGDDAKYKKGFKILQQAAVGLVFIGVSWMMVSLIFWVLWIVGAGATG</sequence>
<feature type="transmembrane region" description="Helical" evidence="1">
    <location>
        <begin position="105"/>
        <end position="130"/>
    </location>
</feature>
<dbReference type="AlphaFoldDB" id="K1XI98"/>
<proteinExistence type="predicted"/>
<dbReference type="Pfam" id="PF18895">
    <property type="entry name" value="T4SS_pilin"/>
    <property type="match status" value="1"/>
</dbReference>